<sequence>ESPLLNEILHTLAKAKLSPRHDGHVSTELCCWWEGVSVSSTFAACPIQSSFALDHQKGGLGVLGPGSDALSALL</sequence>
<keyword evidence="2" id="KW-1185">Reference proteome</keyword>
<feature type="non-terminal residue" evidence="1">
    <location>
        <position position="1"/>
    </location>
</feature>
<evidence type="ECO:0000313" key="1">
    <source>
        <dbReference type="EMBL" id="MEQ2180883.1"/>
    </source>
</evidence>
<evidence type="ECO:0008006" key="3">
    <source>
        <dbReference type="Google" id="ProtNLM"/>
    </source>
</evidence>
<gene>
    <name evidence="1" type="ORF">GOODEAATRI_005896</name>
</gene>
<comment type="caution">
    <text evidence="1">The sequence shown here is derived from an EMBL/GenBank/DDBJ whole genome shotgun (WGS) entry which is preliminary data.</text>
</comment>
<protein>
    <recommendedName>
        <fullName evidence="3">Arginine kinase</fullName>
    </recommendedName>
</protein>
<reference evidence="1 2" key="1">
    <citation type="submission" date="2021-06" db="EMBL/GenBank/DDBJ databases">
        <authorList>
            <person name="Palmer J.M."/>
        </authorList>
    </citation>
    <scope>NUCLEOTIDE SEQUENCE [LARGE SCALE GENOMIC DNA]</scope>
    <source>
        <strain evidence="1 2">GA_2019</strain>
        <tissue evidence="1">Muscle</tissue>
    </source>
</reference>
<evidence type="ECO:0000313" key="2">
    <source>
        <dbReference type="Proteomes" id="UP001476798"/>
    </source>
</evidence>
<accession>A0ABV0PBR8</accession>
<name>A0ABV0PBR8_9TELE</name>
<organism evidence="1 2">
    <name type="scientific">Goodea atripinnis</name>
    <dbReference type="NCBI Taxonomy" id="208336"/>
    <lineage>
        <taxon>Eukaryota</taxon>
        <taxon>Metazoa</taxon>
        <taxon>Chordata</taxon>
        <taxon>Craniata</taxon>
        <taxon>Vertebrata</taxon>
        <taxon>Euteleostomi</taxon>
        <taxon>Actinopterygii</taxon>
        <taxon>Neopterygii</taxon>
        <taxon>Teleostei</taxon>
        <taxon>Neoteleostei</taxon>
        <taxon>Acanthomorphata</taxon>
        <taxon>Ovalentaria</taxon>
        <taxon>Atherinomorphae</taxon>
        <taxon>Cyprinodontiformes</taxon>
        <taxon>Goodeidae</taxon>
        <taxon>Goodea</taxon>
    </lineage>
</organism>
<dbReference type="EMBL" id="JAHRIO010070240">
    <property type="protein sequence ID" value="MEQ2180883.1"/>
    <property type="molecule type" value="Genomic_DNA"/>
</dbReference>
<proteinExistence type="predicted"/>
<dbReference type="Proteomes" id="UP001476798">
    <property type="component" value="Unassembled WGS sequence"/>
</dbReference>